<dbReference type="Pfam" id="PF13419">
    <property type="entry name" value="HAD_2"/>
    <property type="match status" value="1"/>
</dbReference>
<dbReference type="SUPFAM" id="SSF56784">
    <property type="entry name" value="HAD-like"/>
    <property type="match status" value="1"/>
</dbReference>
<dbReference type="InterPro" id="IPR050155">
    <property type="entry name" value="HAD-like_hydrolase_sf"/>
</dbReference>
<sequence length="212" mass="24575">MKDTKIVLFDFDGTIADTLESGLTVLDDLSEEYGFNKFRPHLDRLRGMSAKQIYKEWGVPLYKIAIITRRARKEFAKQIPFQKPIEGIGEEIREIKNLGYSISILSSNSEENVREFLRNNDLDIFDDIYSGVSIFGKHRLLKKFAHDKRVNPDQIVYVADEARDIEAAKRENINMIAVTWGYNLRGILEEGNPDHIIDRPEELVQIVKSFKR</sequence>
<accession>A0A2H0VHM8</accession>
<dbReference type="Gene3D" id="3.40.50.1000">
    <property type="entry name" value="HAD superfamily/HAD-like"/>
    <property type="match status" value="1"/>
</dbReference>
<reference evidence="2" key="1">
    <citation type="submission" date="2017-09" db="EMBL/GenBank/DDBJ databases">
        <title>Depth-based differentiation of microbial function through sediment-hosted aquifers and enrichment of novel symbionts in the deep terrestrial subsurface.</title>
        <authorList>
            <person name="Probst A.J."/>
            <person name="Ladd B."/>
            <person name="Jarett J.K."/>
            <person name="Geller-Mcgrath D.E."/>
            <person name="Sieber C.M.K."/>
            <person name="Emerson J.B."/>
            <person name="Anantharaman K."/>
            <person name="Thomas B.C."/>
            <person name="Malmstrom R."/>
            <person name="Stieglmeier M."/>
            <person name="Klingl A."/>
            <person name="Woyke T."/>
            <person name="Ryan C.M."/>
            <person name="Banfield J.F."/>
        </authorList>
    </citation>
    <scope>NUCLEOTIDE SEQUENCE [LARGE SCALE GENOMIC DNA]</scope>
</reference>
<gene>
    <name evidence="1" type="ORF">COT88_00590</name>
</gene>
<dbReference type="InterPro" id="IPR036412">
    <property type="entry name" value="HAD-like_sf"/>
</dbReference>
<dbReference type="GO" id="GO:0005829">
    <property type="term" value="C:cytosol"/>
    <property type="evidence" value="ECO:0007669"/>
    <property type="project" value="TreeGrafter"/>
</dbReference>
<dbReference type="PANTHER" id="PTHR43434:SF13">
    <property type="entry name" value="PHOSPHOGLYCOLATE PHOSPHATASE"/>
    <property type="match status" value="1"/>
</dbReference>
<comment type="caution">
    <text evidence="1">The sequence shown here is derived from an EMBL/GenBank/DDBJ whole genome shotgun (WGS) entry which is preliminary data.</text>
</comment>
<dbReference type="PANTHER" id="PTHR43434">
    <property type="entry name" value="PHOSPHOGLYCOLATE PHOSPHATASE"/>
    <property type="match status" value="1"/>
</dbReference>
<evidence type="ECO:0000313" key="1">
    <source>
        <dbReference type="EMBL" id="PIR98617.1"/>
    </source>
</evidence>
<dbReference type="GO" id="GO:0006281">
    <property type="term" value="P:DNA repair"/>
    <property type="evidence" value="ECO:0007669"/>
    <property type="project" value="TreeGrafter"/>
</dbReference>
<evidence type="ECO:0000313" key="2">
    <source>
        <dbReference type="Proteomes" id="UP000230776"/>
    </source>
</evidence>
<dbReference type="Proteomes" id="UP000230776">
    <property type="component" value="Unassembled WGS sequence"/>
</dbReference>
<dbReference type="GO" id="GO:0008967">
    <property type="term" value="F:phosphoglycolate phosphatase activity"/>
    <property type="evidence" value="ECO:0007669"/>
    <property type="project" value="TreeGrafter"/>
</dbReference>
<dbReference type="SFLD" id="SFLDG01129">
    <property type="entry name" value="C1.5:_HAD__Beta-PGM__Phosphata"/>
    <property type="match status" value="1"/>
</dbReference>
<dbReference type="SFLD" id="SFLDS00003">
    <property type="entry name" value="Haloacid_Dehalogenase"/>
    <property type="match status" value="1"/>
</dbReference>
<dbReference type="InterPro" id="IPR023198">
    <property type="entry name" value="PGP-like_dom2"/>
</dbReference>
<dbReference type="InterPro" id="IPR023214">
    <property type="entry name" value="HAD_sf"/>
</dbReference>
<dbReference type="Gene3D" id="1.10.150.240">
    <property type="entry name" value="Putative phosphatase, domain 2"/>
    <property type="match status" value="1"/>
</dbReference>
<dbReference type="EMBL" id="PFAG01000008">
    <property type="protein sequence ID" value="PIR98617.1"/>
    <property type="molecule type" value="Genomic_DNA"/>
</dbReference>
<dbReference type="InterPro" id="IPR041492">
    <property type="entry name" value="HAD_2"/>
</dbReference>
<dbReference type="AlphaFoldDB" id="A0A2H0VHM8"/>
<protein>
    <submittedName>
        <fullName evidence="1">Carotenoid oxygenase</fullName>
    </submittedName>
</protein>
<organism evidence="1 2">
    <name type="scientific">Candidatus Colwellbacteria bacterium CG10_big_fil_rev_8_21_14_0_10_41_28</name>
    <dbReference type="NCBI Taxonomy" id="1974539"/>
    <lineage>
        <taxon>Bacteria</taxon>
        <taxon>Candidatus Colwelliibacteriota</taxon>
    </lineage>
</organism>
<proteinExistence type="predicted"/>
<name>A0A2H0VHM8_9BACT</name>